<dbReference type="EMBL" id="DS268113">
    <property type="protein sequence ID" value="KMM71215.1"/>
    <property type="molecule type" value="Genomic_DNA"/>
</dbReference>
<organism evidence="1 2">
    <name type="scientific">Coccidioides posadasii RMSCC 3488</name>
    <dbReference type="NCBI Taxonomy" id="454284"/>
    <lineage>
        <taxon>Eukaryota</taxon>
        <taxon>Fungi</taxon>
        <taxon>Dikarya</taxon>
        <taxon>Ascomycota</taxon>
        <taxon>Pezizomycotina</taxon>
        <taxon>Eurotiomycetes</taxon>
        <taxon>Eurotiomycetidae</taxon>
        <taxon>Onygenales</taxon>
        <taxon>Onygenaceae</taxon>
        <taxon>Coccidioides</taxon>
    </lineage>
</organism>
<protein>
    <submittedName>
        <fullName evidence="1">Uncharacterized protein</fullName>
    </submittedName>
</protein>
<sequence>MAVAWLLGSSGAFRSDSACLLSENAFGYMLYVPAIKDSQSSKTNGMDVFIRGTLILILKRARVKGLKRQGAKGRKDQKNRTRFYSITPWTKWKSKAENN</sequence>
<dbReference type="Proteomes" id="UP000054567">
    <property type="component" value="Unassembled WGS sequence"/>
</dbReference>
<dbReference type="AlphaFoldDB" id="A0A0J6FP51"/>
<gene>
    <name evidence="1" type="ORF">CPAG_07522</name>
</gene>
<reference evidence="1 2" key="1">
    <citation type="submission" date="2007-06" db="EMBL/GenBank/DDBJ databases">
        <title>The Genome Sequence of Coccidioides posadasii RMSCC_3488.</title>
        <authorList>
            <consortium name="Coccidioides Genome Resources Consortium"/>
            <consortium name="The Broad Institute Genome Sequencing Platform"/>
            <person name="Henn M.R."/>
            <person name="Sykes S."/>
            <person name="Young S."/>
            <person name="Jaffe D."/>
            <person name="Berlin A."/>
            <person name="Alvarez P."/>
            <person name="Butler J."/>
            <person name="Gnerre S."/>
            <person name="Grabherr M."/>
            <person name="Mauceli E."/>
            <person name="Brockman W."/>
            <person name="Kodira C."/>
            <person name="Alvarado L."/>
            <person name="Zeng Q."/>
            <person name="Crawford M."/>
            <person name="Antoine C."/>
            <person name="Devon K."/>
            <person name="Galgiani J."/>
            <person name="Orsborn K."/>
            <person name="Lewis M.L."/>
            <person name="Nusbaum C."/>
            <person name="Galagan J."/>
            <person name="Birren B."/>
        </authorList>
    </citation>
    <scope>NUCLEOTIDE SEQUENCE [LARGE SCALE GENOMIC DNA]</scope>
    <source>
        <strain evidence="1 2">RMSCC 3488</strain>
    </source>
</reference>
<reference evidence="2" key="3">
    <citation type="journal article" date="2010" name="Genome Res.">
        <title>Population genomic sequencing of Coccidioides fungi reveals recent hybridization and transposon control.</title>
        <authorList>
            <person name="Neafsey D.E."/>
            <person name="Barker B.M."/>
            <person name="Sharpton T.J."/>
            <person name="Stajich J.E."/>
            <person name="Park D.J."/>
            <person name="Whiston E."/>
            <person name="Hung C.-Y."/>
            <person name="McMahan C."/>
            <person name="White J."/>
            <person name="Sykes S."/>
            <person name="Heiman D."/>
            <person name="Young S."/>
            <person name="Zeng Q."/>
            <person name="Abouelleil A."/>
            <person name="Aftuck L."/>
            <person name="Bessette D."/>
            <person name="Brown A."/>
            <person name="FitzGerald M."/>
            <person name="Lui A."/>
            <person name="Macdonald J.P."/>
            <person name="Priest M."/>
            <person name="Orbach M.J."/>
            <person name="Galgiani J.N."/>
            <person name="Kirkland T.N."/>
            <person name="Cole G.T."/>
            <person name="Birren B.W."/>
            <person name="Henn M.R."/>
            <person name="Taylor J.W."/>
            <person name="Rounsley S.D."/>
        </authorList>
    </citation>
    <scope>NUCLEOTIDE SEQUENCE [LARGE SCALE GENOMIC DNA]</scope>
    <source>
        <strain evidence="2">RMSCC 3488</strain>
    </source>
</reference>
<name>A0A0J6FP51_COCPO</name>
<evidence type="ECO:0000313" key="2">
    <source>
        <dbReference type="Proteomes" id="UP000054567"/>
    </source>
</evidence>
<evidence type="ECO:0000313" key="1">
    <source>
        <dbReference type="EMBL" id="KMM71215.1"/>
    </source>
</evidence>
<dbReference type="VEuPathDB" id="FungiDB:CPAG_07522"/>
<proteinExistence type="predicted"/>
<accession>A0A0J6FP51</accession>
<reference evidence="2" key="2">
    <citation type="journal article" date="2009" name="Genome Res.">
        <title>Comparative genomic analyses of the human fungal pathogens Coccidioides and their relatives.</title>
        <authorList>
            <person name="Sharpton T.J."/>
            <person name="Stajich J.E."/>
            <person name="Rounsley S.D."/>
            <person name="Gardner M.J."/>
            <person name="Wortman J.R."/>
            <person name="Jordar V.S."/>
            <person name="Maiti R."/>
            <person name="Kodira C.D."/>
            <person name="Neafsey D.E."/>
            <person name="Zeng Q."/>
            <person name="Hung C.-Y."/>
            <person name="McMahan C."/>
            <person name="Muszewska A."/>
            <person name="Grynberg M."/>
            <person name="Mandel M.A."/>
            <person name="Kellner E.M."/>
            <person name="Barker B.M."/>
            <person name="Galgiani J.N."/>
            <person name="Orbach M.J."/>
            <person name="Kirkland T.N."/>
            <person name="Cole G.T."/>
            <person name="Henn M.R."/>
            <person name="Birren B.W."/>
            <person name="Taylor J.W."/>
        </authorList>
    </citation>
    <scope>NUCLEOTIDE SEQUENCE [LARGE SCALE GENOMIC DNA]</scope>
    <source>
        <strain evidence="2">RMSCC 3488</strain>
    </source>
</reference>